<proteinExistence type="predicted"/>
<sequence length="72" mass="8050">MATLSPLDVLPRDQFHLERYPLNISTSVECFLCVYTAAVRTCQGCFVAFVMTAFSWINKGQTVQVSQVNTSD</sequence>
<accession>A0A9X0D3R3</accession>
<evidence type="ECO:0000313" key="1">
    <source>
        <dbReference type="EMBL" id="KAJ7384613.1"/>
    </source>
</evidence>
<dbReference type="Proteomes" id="UP001163046">
    <property type="component" value="Unassembled WGS sequence"/>
</dbReference>
<reference evidence="1" key="1">
    <citation type="submission" date="2023-01" db="EMBL/GenBank/DDBJ databases">
        <title>Genome assembly of the deep-sea coral Lophelia pertusa.</title>
        <authorList>
            <person name="Herrera S."/>
            <person name="Cordes E."/>
        </authorList>
    </citation>
    <scope>NUCLEOTIDE SEQUENCE</scope>
    <source>
        <strain evidence="1">USNM1676648</strain>
        <tissue evidence="1">Polyp</tissue>
    </source>
</reference>
<evidence type="ECO:0000313" key="2">
    <source>
        <dbReference type="Proteomes" id="UP001163046"/>
    </source>
</evidence>
<dbReference type="EMBL" id="MU825886">
    <property type="protein sequence ID" value="KAJ7384613.1"/>
    <property type="molecule type" value="Genomic_DNA"/>
</dbReference>
<organism evidence="1 2">
    <name type="scientific">Desmophyllum pertusum</name>
    <dbReference type="NCBI Taxonomy" id="174260"/>
    <lineage>
        <taxon>Eukaryota</taxon>
        <taxon>Metazoa</taxon>
        <taxon>Cnidaria</taxon>
        <taxon>Anthozoa</taxon>
        <taxon>Hexacorallia</taxon>
        <taxon>Scleractinia</taxon>
        <taxon>Caryophylliina</taxon>
        <taxon>Caryophylliidae</taxon>
        <taxon>Desmophyllum</taxon>
    </lineage>
</organism>
<protein>
    <submittedName>
        <fullName evidence="1">Uncharacterized protein</fullName>
    </submittedName>
</protein>
<dbReference type="AlphaFoldDB" id="A0A9X0D3R3"/>
<name>A0A9X0D3R3_9CNID</name>
<comment type="caution">
    <text evidence="1">The sequence shown here is derived from an EMBL/GenBank/DDBJ whole genome shotgun (WGS) entry which is preliminary data.</text>
</comment>
<keyword evidence="2" id="KW-1185">Reference proteome</keyword>
<gene>
    <name evidence="1" type="ORF">OS493_021245</name>
</gene>